<accession>A0ACB8ZFN8</accession>
<evidence type="ECO:0000313" key="1">
    <source>
        <dbReference type="EMBL" id="KAI3696514.1"/>
    </source>
</evidence>
<protein>
    <submittedName>
        <fullName evidence="1">Uncharacterized protein</fullName>
    </submittedName>
</protein>
<reference evidence="2" key="1">
    <citation type="journal article" date="2022" name="Mol. Ecol. Resour.">
        <title>The genomes of chicory, endive, great burdock and yacon provide insights into Asteraceae palaeo-polyploidization history and plant inulin production.</title>
        <authorList>
            <person name="Fan W."/>
            <person name="Wang S."/>
            <person name="Wang H."/>
            <person name="Wang A."/>
            <person name="Jiang F."/>
            <person name="Liu H."/>
            <person name="Zhao H."/>
            <person name="Xu D."/>
            <person name="Zhang Y."/>
        </authorList>
    </citation>
    <scope>NUCLEOTIDE SEQUENCE [LARGE SCALE GENOMIC DNA]</scope>
    <source>
        <strain evidence="2">cv. Yunnan</strain>
    </source>
</reference>
<sequence>MEHSSIAGTSGRSVALEIDLNEAPLPSPREFVVVVGGFAAERRCGSCGEVEGAMVVCGDCGRRFHVACLGVREEQSGWKCFECLIECRSGKRLRRAAGGLFDMNASPPREADEGYLVNSELVLASTSFTKMQDLMCNPFLGFALSSPMAHPDMRFIATGSQSQNTACSMPRFAHINLETATRKGHLVYLQALKDYISEKQGVLGDGWRVKFEYSESCCRTSAIYFAPDGARFDSMSQVAHHLGLKSTYNSFETEDKGNGVVLLQKGSHSSKRKKDKRANNLREHKNMLRNGRNSIEVDSFSNRSKSFNDGFPVQFEDFFVISVGKIDPRVSFHNTSQIWPVGYQSIWHDKFTGSIFVYDVLDGGDSGPIFRVHRYPCTNQSIPYASKVLCMTKCEQIQGDYDDDDDTNIHMMFTEQSPPPHLDNDKITSCLSADPSTNIDKPEISTGNHDLIGEFSIEDISSSSAWKKAVETLLHRCHESYSNKKVLTFCCNHRVNEQYLDVSDGFDSLGKFCYLTGPVNSIPDKILTVKELEASCEVLRKWLELDRCGLDAEFVQELIEQLPRIITCSKYKCLTARSHNLSSQTVGSGFFMAISKDSLQNEAVSNSLRQTNKRPSPPGNKVTSNLPPHLIGDVIQAYEICLRFYNVLGLDAPISRQVMENELMNPWVDDLKPTKRSSIDFLKNPIWKTCEKTQPNDVTSNVGEDSVEEYERDASRAAAASKCAGVELAKFHMVLLKVLIEDVLAKVKDIFDPFGGVESKSRKGRKKDAEVVIGGKKINLDMFPVNEFTWPEVARRYILVALSVDGNLESSEVMTRECGKVFYCLYGDGGTLCGSLTGVAAMEADAMVLAEASKKIFSSLNSKAANIIIDQKEIDTGDSAKETNVIDDDSPEWAQALEPVRKLPTNVGARIRRCIYDSLNKNPPEWAKEMLEHSISKEVYKGNASGPTKRAVISVLEKVRVDIPQQKPTEKKEKEKEKEKSGVRTLSDAVMKRCHVMLRSVAAADEDRVFFNLLAKTVLKPNDPDDTGVLGYPAMVSRPLDFRTIDLRLAAGFYVTSHESFIEDVRELWQNLRIAYRDSPEHIELVETLSKKFEELYEEEVLNLVSRITCSGNSFDSSTEEGKKELNSLVIEIIEGPLPSAPWEDGVCKVCGMDKDDDSVLLCDKCDSEYHTYCLDPPLARIPDGNWYCPSCMSSQPISKDDRCGTRALSRLRGKKKFQKEFTRNLLEKLAPLADTMELMEYWELGIEERVFLFKILCDEVLNSGVVRNNLCPDSGDLEKKLRKLYKELKSQNKKEEVLASNLTKEPEDKSQEEEYLSFSKSSDGQSQIQNEENDENRHVDQDEESLSEVKNIISSLQEKITTLESKIDKPVIRREYLGRDLVGRLYWAVSSPERVLVSGPHSRTKACEMPEMYTSDDSVWTCYESDSEIQELIGWLRVDDARERDLKETITHWQSNRVNGDNTPQTVQGNCSTSSAYDTKARAALEKKFGYSLKKHVRKGKVVNKGNWYRCDCLELVGSIRHHCSSCHLTYLTNEELEGHNDGKCGNHQETEPPSKCKKVSLVKHTALTDHHDEPESNSQFVFEEIRSKFCTRGSLKEEVKDIGLIRSNGIPSFVWFNSHDGSTDFQLSEKQGTNETPSKVERLKPKSIGGKSSLKTRTSVRICQSSLKPLTGRVVEILRYLKISLFDMETALPKEAFRPSRGGLDRLRAWRAFVKSAQSIYEMVQAMIILEDMIKTEYIRKEWWFWSSPATAAKISNISALALRIYALDAAIYYEKPPTSNLDPTEPATPKASKSEKKTSEKSNTKDLSEKSNLKNSQRASSSPVTDSKPPSEASRPKTRSKKRTRDSDS</sequence>
<evidence type="ECO:0000313" key="2">
    <source>
        <dbReference type="Proteomes" id="UP001056120"/>
    </source>
</evidence>
<dbReference type="Proteomes" id="UP001056120">
    <property type="component" value="Linkage Group LG26"/>
</dbReference>
<gene>
    <name evidence="1" type="ORF">L1987_79532</name>
</gene>
<proteinExistence type="predicted"/>
<reference evidence="1 2" key="2">
    <citation type="journal article" date="2022" name="Mol. Ecol. Resour.">
        <title>The genomes of chicory, endive, great burdock and yacon provide insights into Asteraceae paleo-polyploidization history and plant inulin production.</title>
        <authorList>
            <person name="Fan W."/>
            <person name="Wang S."/>
            <person name="Wang H."/>
            <person name="Wang A."/>
            <person name="Jiang F."/>
            <person name="Liu H."/>
            <person name="Zhao H."/>
            <person name="Xu D."/>
            <person name="Zhang Y."/>
        </authorList>
    </citation>
    <scope>NUCLEOTIDE SEQUENCE [LARGE SCALE GENOMIC DNA]</scope>
    <source>
        <strain evidence="2">cv. Yunnan</strain>
        <tissue evidence="1">Leaves</tissue>
    </source>
</reference>
<organism evidence="1 2">
    <name type="scientific">Smallanthus sonchifolius</name>
    <dbReference type="NCBI Taxonomy" id="185202"/>
    <lineage>
        <taxon>Eukaryota</taxon>
        <taxon>Viridiplantae</taxon>
        <taxon>Streptophyta</taxon>
        <taxon>Embryophyta</taxon>
        <taxon>Tracheophyta</taxon>
        <taxon>Spermatophyta</taxon>
        <taxon>Magnoliopsida</taxon>
        <taxon>eudicotyledons</taxon>
        <taxon>Gunneridae</taxon>
        <taxon>Pentapetalae</taxon>
        <taxon>asterids</taxon>
        <taxon>campanulids</taxon>
        <taxon>Asterales</taxon>
        <taxon>Asteraceae</taxon>
        <taxon>Asteroideae</taxon>
        <taxon>Heliantheae alliance</taxon>
        <taxon>Millerieae</taxon>
        <taxon>Smallanthus</taxon>
    </lineage>
</organism>
<keyword evidence="2" id="KW-1185">Reference proteome</keyword>
<dbReference type="EMBL" id="CM042043">
    <property type="protein sequence ID" value="KAI3696514.1"/>
    <property type="molecule type" value="Genomic_DNA"/>
</dbReference>
<name>A0ACB8ZFN8_9ASTR</name>
<comment type="caution">
    <text evidence="1">The sequence shown here is derived from an EMBL/GenBank/DDBJ whole genome shotgun (WGS) entry which is preliminary data.</text>
</comment>